<keyword evidence="2" id="KW-0695">RNA-directed DNA polymerase</keyword>
<keyword evidence="2" id="KW-0548">Nucleotidyltransferase</keyword>
<evidence type="ECO:0000256" key="1">
    <source>
        <dbReference type="SAM" id="Coils"/>
    </source>
</evidence>
<keyword evidence="1" id="KW-0175">Coiled coil</keyword>
<accession>A0A8S9TQK8</accession>
<proteinExistence type="predicted"/>
<dbReference type="Gene3D" id="3.30.420.10">
    <property type="entry name" value="Ribonuclease H-like superfamily/Ribonuclease H"/>
    <property type="match status" value="1"/>
</dbReference>
<reference evidence="2" key="1">
    <citation type="submission" date="2020-03" db="EMBL/GenBank/DDBJ databases">
        <title>Hybrid Assembly of Korean Phytophthora infestans isolates.</title>
        <authorList>
            <person name="Prokchorchik M."/>
            <person name="Lee Y."/>
            <person name="Seo J."/>
            <person name="Cho J.-H."/>
            <person name="Park Y.-E."/>
            <person name="Jang D.-C."/>
            <person name="Im J.-S."/>
            <person name="Choi J.-G."/>
            <person name="Park H.-J."/>
            <person name="Lee G.-B."/>
            <person name="Lee Y.-G."/>
            <person name="Hong S.-Y."/>
            <person name="Cho K."/>
            <person name="Sohn K.H."/>
        </authorList>
    </citation>
    <scope>NUCLEOTIDE SEQUENCE</scope>
    <source>
        <strain evidence="2">KR_2_A2</strain>
    </source>
</reference>
<dbReference type="GO" id="GO:0003676">
    <property type="term" value="F:nucleic acid binding"/>
    <property type="evidence" value="ECO:0007669"/>
    <property type="project" value="InterPro"/>
</dbReference>
<organism evidence="2 3">
    <name type="scientific">Phytophthora infestans</name>
    <name type="common">Potato late blight agent</name>
    <name type="synonym">Botrytis infestans</name>
    <dbReference type="NCBI Taxonomy" id="4787"/>
    <lineage>
        <taxon>Eukaryota</taxon>
        <taxon>Sar</taxon>
        <taxon>Stramenopiles</taxon>
        <taxon>Oomycota</taxon>
        <taxon>Peronosporomycetes</taxon>
        <taxon>Peronosporales</taxon>
        <taxon>Peronosporaceae</taxon>
        <taxon>Phytophthora</taxon>
    </lineage>
</organism>
<evidence type="ECO:0000313" key="3">
    <source>
        <dbReference type="Proteomes" id="UP000704712"/>
    </source>
</evidence>
<dbReference type="EMBL" id="JAACNO010002745">
    <property type="protein sequence ID" value="KAF4131165.1"/>
    <property type="molecule type" value="Genomic_DNA"/>
</dbReference>
<comment type="caution">
    <text evidence="2">The sequence shown here is derived from an EMBL/GenBank/DDBJ whole genome shotgun (WGS) entry which is preliminary data.</text>
</comment>
<dbReference type="InterPro" id="IPR036397">
    <property type="entry name" value="RNaseH_sf"/>
</dbReference>
<dbReference type="SUPFAM" id="SSF53098">
    <property type="entry name" value="Ribonuclease H-like"/>
    <property type="match status" value="1"/>
</dbReference>
<sequence>MGTRQKLTIAFRQQANGITERVNQTIENYLRAFRNITSDNWDKSDIGYMPTTPAMSRTRVLVDQSLNNDEYKHANEFVEQQKDILARIRRQLQAAQDRMSQYYDRSRPTQEFAVGDRVVLSTNN</sequence>
<protein>
    <submittedName>
        <fullName evidence="2">Putative reverse transcriptase-RNase H-integrase</fullName>
    </submittedName>
</protein>
<dbReference type="InterPro" id="IPR012337">
    <property type="entry name" value="RNaseH-like_sf"/>
</dbReference>
<gene>
    <name evidence="2" type="ORF">GN958_ATG19600</name>
</gene>
<evidence type="ECO:0000313" key="2">
    <source>
        <dbReference type="EMBL" id="KAF4131165.1"/>
    </source>
</evidence>
<dbReference type="Proteomes" id="UP000704712">
    <property type="component" value="Unassembled WGS sequence"/>
</dbReference>
<name>A0A8S9TQK8_PHYIN</name>
<keyword evidence="2" id="KW-0808">Transferase</keyword>
<dbReference type="AlphaFoldDB" id="A0A8S9TQK8"/>
<dbReference type="GO" id="GO:0003964">
    <property type="term" value="F:RNA-directed DNA polymerase activity"/>
    <property type="evidence" value="ECO:0007669"/>
    <property type="project" value="UniProtKB-KW"/>
</dbReference>
<feature type="coiled-coil region" evidence="1">
    <location>
        <begin position="78"/>
        <end position="105"/>
    </location>
</feature>